<keyword evidence="2" id="KW-1185">Reference proteome</keyword>
<evidence type="ECO:0000313" key="2">
    <source>
        <dbReference type="Proteomes" id="UP000679690"/>
    </source>
</evidence>
<name>A0ABS3UJQ4_9ACTN</name>
<proteinExistence type="predicted"/>
<protein>
    <submittedName>
        <fullName evidence="1">Uncharacterized protein</fullName>
    </submittedName>
</protein>
<comment type="caution">
    <text evidence="1">The sequence shown here is derived from an EMBL/GenBank/DDBJ whole genome shotgun (WGS) entry which is preliminary data.</text>
</comment>
<organism evidence="1 2">
    <name type="scientific">Actinoplanes flavus</name>
    <dbReference type="NCBI Taxonomy" id="2820290"/>
    <lineage>
        <taxon>Bacteria</taxon>
        <taxon>Bacillati</taxon>
        <taxon>Actinomycetota</taxon>
        <taxon>Actinomycetes</taxon>
        <taxon>Micromonosporales</taxon>
        <taxon>Micromonosporaceae</taxon>
        <taxon>Actinoplanes</taxon>
    </lineage>
</organism>
<dbReference type="EMBL" id="JAGFNS010000008">
    <property type="protein sequence ID" value="MBO3738686.1"/>
    <property type="molecule type" value="Genomic_DNA"/>
</dbReference>
<sequence>MFVIRMNDDAASELGAPAGPASIAPPGGMAPGLRAMIADGIEVRGEVVVWADGARRTAPPGGFPDLTGWECSVNSFHLEDVVPVEVMVSDEGEPSISDADQVVLLRHGVAFAWEVCRLAAGGERPVAVRCVVATNRTNGMFRFHRIRAGEDWMRPDLNDYQLEKVVVVEARPPSPDH</sequence>
<gene>
    <name evidence="1" type="ORF">J5X75_14255</name>
</gene>
<dbReference type="RefSeq" id="WP_208467842.1">
    <property type="nucleotide sequence ID" value="NZ_JAGFNS010000008.1"/>
</dbReference>
<evidence type="ECO:0000313" key="1">
    <source>
        <dbReference type="EMBL" id="MBO3738686.1"/>
    </source>
</evidence>
<reference evidence="1 2" key="1">
    <citation type="submission" date="2021-03" db="EMBL/GenBank/DDBJ databases">
        <title>Actinoplanes flavus sp. nov., a novel actinomycete isolated from Coconut Palm rhizosphere soil.</title>
        <authorList>
            <person name="Luo X."/>
        </authorList>
    </citation>
    <scope>NUCLEOTIDE SEQUENCE [LARGE SCALE GENOMIC DNA]</scope>
    <source>
        <strain evidence="1 2">NEAU-H7</strain>
    </source>
</reference>
<dbReference type="Proteomes" id="UP000679690">
    <property type="component" value="Unassembled WGS sequence"/>
</dbReference>
<accession>A0ABS3UJQ4</accession>